<dbReference type="InterPro" id="IPR038817">
    <property type="entry name" value="CCDC192"/>
</dbReference>
<organism evidence="2 3">
    <name type="scientific">Lingula anatina</name>
    <name type="common">Brachiopod</name>
    <name type="synonym">Lingula unguis</name>
    <dbReference type="NCBI Taxonomy" id="7574"/>
    <lineage>
        <taxon>Eukaryota</taxon>
        <taxon>Metazoa</taxon>
        <taxon>Spiralia</taxon>
        <taxon>Lophotrochozoa</taxon>
        <taxon>Brachiopoda</taxon>
        <taxon>Linguliformea</taxon>
        <taxon>Lingulata</taxon>
        <taxon>Lingulida</taxon>
        <taxon>Linguloidea</taxon>
        <taxon>Lingulidae</taxon>
        <taxon>Lingula</taxon>
    </lineage>
</organism>
<accession>A0A1S3HZX5</accession>
<feature type="compositionally biased region" description="Polar residues" evidence="1">
    <location>
        <begin position="415"/>
        <end position="431"/>
    </location>
</feature>
<feature type="compositionally biased region" description="Basic and acidic residues" evidence="1">
    <location>
        <begin position="327"/>
        <end position="337"/>
    </location>
</feature>
<feature type="region of interest" description="Disordered" evidence="1">
    <location>
        <begin position="1"/>
        <end position="37"/>
    </location>
</feature>
<dbReference type="AlphaFoldDB" id="A0A1S3HZX5"/>
<feature type="compositionally biased region" description="Basic and acidic residues" evidence="1">
    <location>
        <begin position="10"/>
        <end position="37"/>
    </location>
</feature>
<gene>
    <name evidence="3" type="primary">LOC106159364</name>
</gene>
<dbReference type="PANTHER" id="PTHR38580:SF1">
    <property type="entry name" value="COILED-COIL DOMAIN-CONTAINING PROTEIN 192"/>
    <property type="match status" value="1"/>
</dbReference>
<dbReference type="InParanoid" id="A0A1S3HZX5"/>
<dbReference type="Proteomes" id="UP000085678">
    <property type="component" value="Unplaced"/>
</dbReference>
<feature type="compositionally biased region" description="Low complexity" evidence="1">
    <location>
        <begin position="438"/>
        <end position="448"/>
    </location>
</feature>
<evidence type="ECO:0000256" key="1">
    <source>
        <dbReference type="SAM" id="MobiDB-lite"/>
    </source>
</evidence>
<dbReference type="OrthoDB" id="6111632at2759"/>
<proteinExistence type="predicted"/>
<evidence type="ECO:0000313" key="3">
    <source>
        <dbReference type="RefSeq" id="XP_013391121.1"/>
    </source>
</evidence>
<feature type="region of interest" description="Disordered" evidence="1">
    <location>
        <begin position="196"/>
        <end position="217"/>
    </location>
</feature>
<reference evidence="3" key="1">
    <citation type="submission" date="2025-08" db="UniProtKB">
        <authorList>
            <consortium name="RefSeq"/>
        </authorList>
    </citation>
    <scope>IDENTIFICATION</scope>
    <source>
        <tissue evidence="3">Gonads</tissue>
    </source>
</reference>
<keyword evidence="2" id="KW-1185">Reference proteome</keyword>
<dbReference type="GeneID" id="106159364"/>
<feature type="compositionally biased region" description="Basic and acidic residues" evidence="1">
    <location>
        <begin position="400"/>
        <end position="414"/>
    </location>
</feature>
<protein>
    <submittedName>
        <fullName evidence="3">CAP-Gly domain-containing linker protein 1-like</fullName>
    </submittedName>
</protein>
<dbReference type="PANTHER" id="PTHR38580">
    <property type="entry name" value="COILED-COIL DOMAIN-CONTAINING PROTEIN 192"/>
    <property type="match status" value="1"/>
</dbReference>
<feature type="compositionally biased region" description="Basic and acidic residues" evidence="1">
    <location>
        <begin position="449"/>
        <end position="458"/>
    </location>
</feature>
<feature type="region of interest" description="Disordered" evidence="1">
    <location>
        <begin position="303"/>
        <end position="495"/>
    </location>
</feature>
<sequence>MGSGASSGVREIRIDQESEKYERYDRPRSNREGKERRAYMMDRELAVLQADLAKCRQAMAVAEEKASSSEAEARELEKQMSTLESTNLDLLERIQQLEEKIESLHAQKWEDKSEECNETLKAKDQYIEKLEKQTNTINAEIEKMKIRFKKKLRVAHAKLAENKQESTLKMFELKDEIAKMTEEKAKLIERLNRAQSAVTQDKERNVTGNADEAESEEWEDSRMKIILELSNQVSEQDLKIQDLQRKLSEKDKLVQDLSARVKELEAGAKSQVKVNGSGAAHTEVDQTSADILELREIAREMKKLKKTTKNSSKTPDKYEDTLSYTSRDSDLNKEGSMKHVMGSYNPNNKDTSLDLRKSQNGVKAELPLTENVLVSHVHKDSDTEPSSRASSARTKRRTKKIESLKSRTSLKSDEACNTDTSRPASNNSQKYSFFKNRTAPSSATSKSSKNSELDKESDIDSFDDEDVWENSRKSKTSHTMNRSASGKFRTKGSNGKSELFLAPYQGHEDAASMCNLYTMEGEVILDPSTSGTPVSQTLFAVPT</sequence>
<name>A0A1S3HZX5_LINAN</name>
<feature type="compositionally biased region" description="Acidic residues" evidence="1">
    <location>
        <begin position="459"/>
        <end position="468"/>
    </location>
</feature>
<dbReference type="KEGG" id="lak:106159364"/>
<dbReference type="RefSeq" id="XP_013391121.1">
    <property type="nucleotide sequence ID" value="XM_013535667.1"/>
</dbReference>
<evidence type="ECO:0000313" key="2">
    <source>
        <dbReference type="Proteomes" id="UP000085678"/>
    </source>
</evidence>